<proteinExistence type="predicted"/>
<feature type="compositionally biased region" description="Polar residues" evidence="1">
    <location>
        <begin position="1"/>
        <end position="22"/>
    </location>
</feature>
<feature type="region of interest" description="Disordered" evidence="1">
    <location>
        <begin position="1"/>
        <end position="63"/>
    </location>
</feature>
<dbReference type="FunCoup" id="G0MSH0">
    <property type="interactions" value="211"/>
</dbReference>
<dbReference type="STRING" id="135651.G0MSH0"/>
<dbReference type="eggNOG" id="ENOG502SS7S">
    <property type="taxonomic scope" value="Eukaryota"/>
</dbReference>
<evidence type="ECO:0000313" key="2">
    <source>
        <dbReference type="EMBL" id="EGT43248.1"/>
    </source>
</evidence>
<keyword evidence="3" id="KW-1185">Reference proteome</keyword>
<accession>G0MSH0</accession>
<dbReference type="OMA" id="NIIEKNW"/>
<feature type="compositionally biased region" description="Basic and acidic residues" evidence="1">
    <location>
        <begin position="27"/>
        <end position="39"/>
    </location>
</feature>
<dbReference type="Proteomes" id="UP000008068">
    <property type="component" value="Unassembled WGS sequence"/>
</dbReference>
<gene>
    <name evidence="2" type="primary">Cbn-gei-15</name>
    <name evidence="2" type="ORF">CAEBREN_17194</name>
</gene>
<reference evidence="3" key="1">
    <citation type="submission" date="2011-07" db="EMBL/GenBank/DDBJ databases">
        <authorList>
            <consortium name="Caenorhabditis brenneri Sequencing and Analysis Consortium"/>
            <person name="Wilson R.K."/>
        </authorList>
    </citation>
    <scope>NUCLEOTIDE SEQUENCE [LARGE SCALE GENOMIC DNA]</scope>
    <source>
        <strain evidence="3">PB2801</strain>
    </source>
</reference>
<dbReference type="HOGENOM" id="CLU_603022_0_0_1"/>
<feature type="compositionally biased region" description="Polar residues" evidence="1">
    <location>
        <begin position="43"/>
        <end position="52"/>
    </location>
</feature>
<organism evidence="3">
    <name type="scientific">Caenorhabditis brenneri</name>
    <name type="common">Nematode worm</name>
    <dbReference type="NCBI Taxonomy" id="135651"/>
    <lineage>
        <taxon>Eukaryota</taxon>
        <taxon>Metazoa</taxon>
        <taxon>Ecdysozoa</taxon>
        <taxon>Nematoda</taxon>
        <taxon>Chromadorea</taxon>
        <taxon>Rhabditida</taxon>
        <taxon>Rhabditina</taxon>
        <taxon>Rhabditomorpha</taxon>
        <taxon>Rhabditoidea</taxon>
        <taxon>Rhabditidae</taxon>
        <taxon>Peloderinae</taxon>
        <taxon>Caenorhabditis</taxon>
    </lineage>
</organism>
<dbReference type="EMBL" id="GL379810">
    <property type="protein sequence ID" value="EGT43248.1"/>
    <property type="molecule type" value="Genomic_DNA"/>
</dbReference>
<evidence type="ECO:0000256" key="1">
    <source>
        <dbReference type="SAM" id="MobiDB-lite"/>
    </source>
</evidence>
<sequence length="454" mass="50498">MSQYGSAANLSSFRERTGSPSYASLGKHTDNYNRFETARHAMNSRSNRSQTSQEKEEIRFGGFGDRAGSGVELSGFNWSGGEVITSPTQLPKAIKPRTMFYSPIGDGTVAADGYELKRRPVDLTPKVTVTQLQHIERGAKGHDGVNIIEKNWSTGGSVPASEAGFGSEYGPGSGRNSRAAFSPEPFPKPNGKPAPPPADFGNYQPKSGKFSSLKNKCCSKVFCSFLSFILKPSVFSPCFPSPYCPFQILIQLPLAQLAVLEEMEEIHMEDRNRTWDQRTDAIVSCVSISPEIVFFSVASSVFSDPSYRLDTKTGYLITNPRELIHQFATMTPVATIDDSVNNTPATHTIQKQSYYKRTEETTEEQFAPHAPYKANHPVASPNKFVRQLRDDNLTHSQREANTHTEPVYNRDPNYNQRFQEIRTKTTSYSRGGDDIDQLTQQLVSGMHTGKSRYN</sequence>
<feature type="region of interest" description="Disordered" evidence="1">
    <location>
        <begin position="396"/>
        <end position="415"/>
    </location>
</feature>
<name>G0MSH0_CAEBE</name>
<dbReference type="AlphaFoldDB" id="G0MSH0"/>
<feature type="compositionally biased region" description="Pro residues" evidence="1">
    <location>
        <begin position="184"/>
        <end position="198"/>
    </location>
</feature>
<dbReference type="OrthoDB" id="5826809at2759"/>
<protein>
    <submittedName>
        <fullName evidence="2">CBN-GEI-15 protein</fullName>
    </submittedName>
</protein>
<dbReference type="InParanoid" id="G0MSH0"/>
<feature type="region of interest" description="Disordered" evidence="1">
    <location>
        <begin position="163"/>
        <end position="201"/>
    </location>
</feature>
<evidence type="ECO:0000313" key="3">
    <source>
        <dbReference type="Proteomes" id="UP000008068"/>
    </source>
</evidence>